<dbReference type="InterPro" id="IPR010386">
    <property type="entry name" value="tRNA-Hydrxlase_MiaE"/>
</dbReference>
<gene>
    <name evidence="1" type="ORF">C1752_00234</name>
</gene>
<dbReference type="Pfam" id="PF06175">
    <property type="entry name" value="MiaE"/>
    <property type="match status" value="1"/>
</dbReference>
<name>A0A2W1JPM6_9CYAN</name>
<proteinExistence type="predicted"/>
<dbReference type="PANTHER" id="PTHR42637">
    <property type="entry name" value="TRNA-(MS[2]IO[6]A)-HYDROXYLASE"/>
    <property type="match status" value="1"/>
</dbReference>
<dbReference type="Proteomes" id="UP000248857">
    <property type="component" value="Unassembled WGS sequence"/>
</dbReference>
<dbReference type="Gene3D" id="1.20.1260.10">
    <property type="match status" value="1"/>
</dbReference>
<dbReference type="CDD" id="cd07910">
    <property type="entry name" value="MiaE"/>
    <property type="match status" value="1"/>
</dbReference>
<dbReference type="PANTHER" id="PTHR42637:SF1">
    <property type="entry name" value="TRNA 2-(METHYLSULFANYL)-N(6)-ISOPENTENYLADENOSINE(37) HYDROXYLASE"/>
    <property type="match status" value="1"/>
</dbReference>
<dbReference type="EMBL" id="PQWO01000001">
    <property type="protein sequence ID" value="PZD75290.1"/>
    <property type="molecule type" value="Genomic_DNA"/>
</dbReference>
<evidence type="ECO:0000313" key="2">
    <source>
        <dbReference type="Proteomes" id="UP000248857"/>
    </source>
</evidence>
<organism evidence="1 2">
    <name type="scientific">Acaryochloris thomasi RCC1774</name>
    <dbReference type="NCBI Taxonomy" id="1764569"/>
    <lineage>
        <taxon>Bacteria</taxon>
        <taxon>Bacillati</taxon>
        <taxon>Cyanobacteriota</taxon>
        <taxon>Cyanophyceae</taxon>
        <taxon>Acaryochloridales</taxon>
        <taxon>Acaryochloridaceae</taxon>
        <taxon>Acaryochloris</taxon>
        <taxon>Acaryochloris thomasi</taxon>
    </lineage>
</organism>
<dbReference type="GO" id="GO:0006400">
    <property type="term" value="P:tRNA modification"/>
    <property type="evidence" value="ECO:0007669"/>
    <property type="project" value="InterPro"/>
</dbReference>
<dbReference type="SUPFAM" id="SSF47240">
    <property type="entry name" value="Ferritin-like"/>
    <property type="match status" value="1"/>
</dbReference>
<dbReference type="AlphaFoldDB" id="A0A2W1JPM6"/>
<protein>
    <recommendedName>
        <fullName evidence="3">tRNA-(Ms[2]io[6]A)-hydroxylase</fullName>
    </recommendedName>
</protein>
<reference evidence="1 2" key="1">
    <citation type="journal article" date="2018" name="Sci. Rep.">
        <title>A novel species of the marine cyanobacterium Acaryochloris with a unique pigment content and lifestyle.</title>
        <authorList>
            <person name="Partensky F."/>
            <person name="Six C."/>
            <person name="Ratin M."/>
            <person name="Garczarek L."/>
            <person name="Vaulot D."/>
            <person name="Probert I."/>
            <person name="Calteau A."/>
            <person name="Gourvil P."/>
            <person name="Marie D."/>
            <person name="Grebert T."/>
            <person name="Bouchier C."/>
            <person name="Le Panse S."/>
            <person name="Gachenot M."/>
            <person name="Rodriguez F."/>
            <person name="Garrido J.L."/>
        </authorList>
    </citation>
    <scope>NUCLEOTIDE SEQUENCE [LARGE SCALE GENOMIC DNA]</scope>
    <source>
        <strain evidence="1 2">RCC1774</strain>
    </source>
</reference>
<comment type="caution">
    <text evidence="1">The sequence shown here is derived from an EMBL/GenBank/DDBJ whole genome shotgun (WGS) entry which is preliminary data.</text>
</comment>
<evidence type="ECO:0000313" key="1">
    <source>
        <dbReference type="EMBL" id="PZD75290.1"/>
    </source>
</evidence>
<keyword evidence="2" id="KW-1185">Reference proteome</keyword>
<dbReference type="InterPro" id="IPR012347">
    <property type="entry name" value="Ferritin-like"/>
</dbReference>
<dbReference type="PIRSF" id="PIRSF020736">
    <property type="entry name" value="MiaE"/>
    <property type="match status" value="1"/>
</dbReference>
<evidence type="ECO:0008006" key="3">
    <source>
        <dbReference type="Google" id="ProtNLM"/>
    </source>
</evidence>
<dbReference type="GO" id="GO:0045301">
    <property type="term" value="F:tRNA 2-(methylsulfanyl)-N(6)-isopentenyladenosine(37) hydroxylase activity"/>
    <property type="evidence" value="ECO:0007669"/>
    <property type="project" value="InterPro"/>
</dbReference>
<accession>A0A2W1JPM6</accession>
<dbReference type="InterPro" id="IPR009078">
    <property type="entry name" value="Ferritin-like_SF"/>
</dbReference>
<sequence>MNRLIVPSPVYDVEEMFVDSTIPMPLQLQCHSSPQWIDAVLADFDPFLLDHAANEKKASGVAMNLAAHYPDKPELVAEMIDLAIEELSHYRDVFKLIRERQLTIPPDQKDPYVNQLRALIRKGTEYYFLDRLLVAGIIEARGLERFTCIADALPMGKLKGFYVAIARSEARHADLFLSLAQQYFDPNAITTRLETLLTQEANLLENLPVRAALH</sequence>